<dbReference type="PANTHER" id="PTHR43229:SF6">
    <property type="entry name" value="ABC-TYPE MULTIDRUG TRANSPORT SYSTEM, PERMEASE COMPONENT"/>
    <property type="match status" value="1"/>
</dbReference>
<dbReference type="InterPro" id="IPR047817">
    <property type="entry name" value="ABC2_TM_bact-type"/>
</dbReference>
<keyword evidence="8" id="KW-1185">Reference proteome</keyword>
<evidence type="ECO:0000313" key="8">
    <source>
        <dbReference type="Proteomes" id="UP000637643"/>
    </source>
</evidence>
<feature type="domain" description="ABC transmembrane type-2" evidence="6">
    <location>
        <begin position="23"/>
        <end position="257"/>
    </location>
</feature>
<keyword evidence="2 5" id="KW-0812">Transmembrane</keyword>
<reference evidence="7" key="1">
    <citation type="journal article" date="2014" name="Int. J. Syst. Evol. Microbiol.">
        <title>Complete genome sequence of Corynebacterium casei LMG S-19264T (=DSM 44701T), isolated from a smear-ripened cheese.</title>
        <authorList>
            <consortium name="US DOE Joint Genome Institute (JGI-PGF)"/>
            <person name="Walter F."/>
            <person name="Albersmeier A."/>
            <person name="Kalinowski J."/>
            <person name="Ruckert C."/>
        </authorList>
    </citation>
    <scope>NUCLEOTIDE SEQUENCE</scope>
    <source>
        <strain evidence="7">CGMCC 1.16134</strain>
    </source>
</reference>
<protein>
    <recommendedName>
        <fullName evidence="5">Transport permease protein</fullName>
    </recommendedName>
</protein>
<gene>
    <name evidence="7" type="ORF">GCM10010912_06820</name>
</gene>
<dbReference type="Proteomes" id="UP000637643">
    <property type="component" value="Unassembled WGS sequence"/>
</dbReference>
<evidence type="ECO:0000256" key="5">
    <source>
        <dbReference type="RuleBase" id="RU361157"/>
    </source>
</evidence>
<keyword evidence="3 5" id="KW-1133">Transmembrane helix</keyword>
<evidence type="ECO:0000313" key="7">
    <source>
        <dbReference type="EMBL" id="GGF64440.1"/>
    </source>
</evidence>
<evidence type="ECO:0000256" key="2">
    <source>
        <dbReference type="ARBA" id="ARBA00022692"/>
    </source>
</evidence>
<dbReference type="Pfam" id="PF01061">
    <property type="entry name" value="ABC2_membrane"/>
    <property type="match status" value="1"/>
</dbReference>
<dbReference type="PANTHER" id="PTHR43229">
    <property type="entry name" value="NODULATION PROTEIN J"/>
    <property type="match status" value="1"/>
</dbReference>
<dbReference type="RefSeq" id="WP_189022178.1">
    <property type="nucleotide sequence ID" value="NZ_BMKR01000002.1"/>
</dbReference>
<comment type="caution">
    <text evidence="7">The sequence shown here is derived from an EMBL/GenBank/DDBJ whole genome shotgun (WGS) entry which is preliminary data.</text>
</comment>
<evidence type="ECO:0000256" key="3">
    <source>
        <dbReference type="ARBA" id="ARBA00022989"/>
    </source>
</evidence>
<evidence type="ECO:0000259" key="6">
    <source>
        <dbReference type="PROSITE" id="PS51012"/>
    </source>
</evidence>
<keyword evidence="4 5" id="KW-0472">Membrane</keyword>
<dbReference type="AlphaFoldDB" id="A0A917FAD8"/>
<feature type="transmembrane region" description="Helical" evidence="5">
    <location>
        <begin position="178"/>
        <end position="196"/>
    </location>
</feature>
<dbReference type="InterPro" id="IPR000412">
    <property type="entry name" value="ABC_2_transport"/>
</dbReference>
<comment type="subcellular location">
    <subcellularLocation>
        <location evidence="5">Cell membrane</location>
        <topology evidence="5">Multi-pass membrane protein</topology>
    </subcellularLocation>
    <subcellularLocation>
        <location evidence="1">Membrane</location>
        <topology evidence="1">Multi-pass membrane protein</topology>
    </subcellularLocation>
</comment>
<dbReference type="GO" id="GO:0043190">
    <property type="term" value="C:ATP-binding cassette (ABC) transporter complex"/>
    <property type="evidence" value="ECO:0007669"/>
    <property type="project" value="InterPro"/>
</dbReference>
<evidence type="ECO:0000256" key="4">
    <source>
        <dbReference type="ARBA" id="ARBA00023136"/>
    </source>
</evidence>
<sequence>MWNTAIATLIRNQKANLRAYPWTFTLGHIIEGFYLVLISYFTYVYLIQGDMDAKFVEYAGSDNYLAFAIIGGLLNVFSVSMMMNVSRAMITEWREGTLESLLLSPSSRVGYFIGTAIQQLFRSGLVLLTVFSFGILAGLRLSSIHFLSAVIGSLLYLLACFAIALVMGSVMLYTRDTFIVQNTLFAVTTLLCGFQFPREYLPGPLQDAGEAFPLTPALQLLRGALLTGEVIRLTDIAPILLLSALYIAVGLWSNRRVERRLFERF</sequence>
<feature type="transmembrane region" description="Helical" evidence="5">
    <location>
        <begin position="20"/>
        <end position="44"/>
    </location>
</feature>
<organism evidence="7 8">
    <name type="scientific">Paenibacillus albidus</name>
    <dbReference type="NCBI Taxonomy" id="2041023"/>
    <lineage>
        <taxon>Bacteria</taxon>
        <taxon>Bacillati</taxon>
        <taxon>Bacillota</taxon>
        <taxon>Bacilli</taxon>
        <taxon>Bacillales</taxon>
        <taxon>Paenibacillaceae</taxon>
        <taxon>Paenibacillus</taxon>
    </lineage>
</organism>
<feature type="transmembrane region" description="Helical" evidence="5">
    <location>
        <begin position="64"/>
        <end position="85"/>
    </location>
</feature>
<accession>A0A917FAD8</accession>
<evidence type="ECO:0000256" key="1">
    <source>
        <dbReference type="ARBA" id="ARBA00004141"/>
    </source>
</evidence>
<reference evidence="7" key="2">
    <citation type="submission" date="2020-09" db="EMBL/GenBank/DDBJ databases">
        <authorList>
            <person name="Sun Q."/>
            <person name="Zhou Y."/>
        </authorList>
    </citation>
    <scope>NUCLEOTIDE SEQUENCE</scope>
    <source>
        <strain evidence="7">CGMCC 1.16134</strain>
    </source>
</reference>
<dbReference type="GO" id="GO:0140359">
    <property type="term" value="F:ABC-type transporter activity"/>
    <property type="evidence" value="ECO:0007669"/>
    <property type="project" value="InterPro"/>
</dbReference>
<dbReference type="PIRSF" id="PIRSF006648">
    <property type="entry name" value="DrrB"/>
    <property type="match status" value="1"/>
</dbReference>
<name>A0A917FAD8_9BACL</name>
<dbReference type="PROSITE" id="PS51012">
    <property type="entry name" value="ABC_TM2"/>
    <property type="match status" value="1"/>
</dbReference>
<proteinExistence type="inferred from homology"/>
<feature type="transmembrane region" description="Helical" evidence="5">
    <location>
        <begin position="145"/>
        <end position="166"/>
    </location>
</feature>
<feature type="transmembrane region" description="Helical" evidence="5">
    <location>
        <begin position="120"/>
        <end position="139"/>
    </location>
</feature>
<keyword evidence="5" id="KW-0813">Transport</keyword>
<feature type="transmembrane region" description="Helical" evidence="5">
    <location>
        <begin position="236"/>
        <end position="254"/>
    </location>
</feature>
<dbReference type="InterPro" id="IPR013525">
    <property type="entry name" value="ABC2_TM"/>
</dbReference>
<dbReference type="EMBL" id="BMKR01000002">
    <property type="protein sequence ID" value="GGF64440.1"/>
    <property type="molecule type" value="Genomic_DNA"/>
</dbReference>
<dbReference type="InterPro" id="IPR051784">
    <property type="entry name" value="Nod_factor_ABC_transporter"/>
</dbReference>
<comment type="similarity">
    <text evidence="5">Belongs to the ABC-2 integral membrane protein family.</text>
</comment>
<keyword evidence="5" id="KW-1003">Cell membrane</keyword>